<proteinExistence type="predicted"/>
<organism evidence="1">
    <name type="scientific">Schistosoma curassoni</name>
    <dbReference type="NCBI Taxonomy" id="6186"/>
    <lineage>
        <taxon>Eukaryota</taxon>
        <taxon>Metazoa</taxon>
        <taxon>Spiralia</taxon>
        <taxon>Lophotrochozoa</taxon>
        <taxon>Platyhelminthes</taxon>
        <taxon>Trematoda</taxon>
        <taxon>Digenea</taxon>
        <taxon>Strigeidida</taxon>
        <taxon>Schistosomatoidea</taxon>
        <taxon>Schistosomatidae</taxon>
        <taxon>Schistosoma</taxon>
    </lineage>
</organism>
<sequence>MGLPLGVIFSTITPCVFIADSTFRPESIVVTEEAKVSWLRIMTGRTPCAINVSSISRIVPV</sequence>
<name>A0A183KAU3_9TREM</name>
<reference evidence="1" key="1">
    <citation type="submission" date="2016-06" db="UniProtKB">
        <authorList>
            <consortium name="WormBaseParasite"/>
        </authorList>
    </citation>
    <scope>IDENTIFICATION</scope>
</reference>
<evidence type="ECO:0000313" key="1">
    <source>
        <dbReference type="WBParaSite" id="SCUD_0001213101-mRNA-1"/>
    </source>
</evidence>
<dbReference type="WBParaSite" id="SCUD_0001213101-mRNA-1">
    <property type="protein sequence ID" value="SCUD_0001213101-mRNA-1"/>
    <property type="gene ID" value="SCUD_0001213101"/>
</dbReference>
<dbReference type="AlphaFoldDB" id="A0A183KAU3"/>
<accession>A0A183KAU3</accession>
<protein>
    <submittedName>
        <fullName evidence="1">Uncharacterized protein</fullName>
    </submittedName>
</protein>